<dbReference type="InterPro" id="IPR002403">
    <property type="entry name" value="Cyt_P450_E_grp-IV"/>
</dbReference>
<comment type="similarity">
    <text evidence="2 7">Belongs to the cytochrome P450 family.</text>
</comment>
<evidence type="ECO:0000256" key="4">
    <source>
        <dbReference type="ARBA" id="ARBA00023002"/>
    </source>
</evidence>
<dbReference type="Proteomes" id="UP000813824">
    <property type="component" value="Unassembled WGS sequence"/>
</dbReference>
<evidence type="ECO:0000256" key="2">
    <source>
        <dbReference type="ARBA" id="ARBA00010617"/>
    </source>
</evidence>
<dbReference type="SUPFAM" id="SSF48264">
    <property type="entry name" value="Cytochrome P450"/>
    <property type="match status" value="1"/>
</dbReference>
<evidence type="ECO:0000256" key="7">
    <source>
        <dbReference type="RuleBase" id="RU000461"/>
    </source>
</evidence>
<proteinExistence type="inferred from homology"/>
<comment type="caution">
    <text evidence="9">The sequence shown here is derived from an EMBL/GenBank/DDBJ whole genome shotgun (WGS) entry which is preliminary data.</text>
</comment>
<dbReference type="PROSITE" id="PS00086">
    <property type="entry name" value="CYTOCHROME_P450"/>
    <property type="match status" value="1"/>
</dbReference>
<dbReference type="GO" id="GO:0020037">
    <property type="term" value="F:heme binding"/>
    <property type="evidence" value="ECO:0007669"/>
    <property type="project" value="InterPro"/>
</dbReference>
<evidence type="ECO:0000256" key="5">
    <source>
        <dbReference type="ARBA" id="ARBA00023004"/>
    </source>
</evidence>
<dbReference type="GO" id="GO:0004497">
    <property type="term" value="F:monooxygenase activity"/>
    <property type="evidence" value="ECO:0007669"/>
    <property type="project" value="UniProtKB-KW"/>
</dbReference>
<dbReference type="Pfam" id="PF00067">
    <property type="entry name" value="p450"/>
    <property type="match status" value="1"/>
</dbReference>
<gene>
    <name evidence="9" type="ORF">BXZ70DRAFT_919338</name>
</gene>
<dbReference type="PRINTS" id="PR00465">
    <property type="entry name" value="EP450IV"/>
</dbReference>
<feature type="transmembrane region" description="Helical" evidence="8">
    <location>
        <begin position="12"/>
        <end position="30"/>
    </location>
</feature>
<keyword evidence="3 6" id="KW-0479">Metal-binding</keyword>
<dbReference type="Gene3D" id="1.10.630.10">
    <property type="entry name" value="Cytochrome P450"/>
    <property type="match status" value="1"/>
</dbReference>
<dbReference type="GO" id="GO:0005506">
    <property type="term" value="F:iron ion binding"/>
    <property type="evidence" value="ECO:0007669"/>
    <property type="project" value="InterPro"/>
</dbReference>
<dbReference type="EMBL" id="JAEVFJ010000004">
    <property type="protein sequence ID" value="KAH8105091.1"/>
    <property type="molecule type" value="Genomic_DNA"/>
</dbReference>
<dbReference type="InterPro" id="IPR001128">
    <property type="entry name" value="Cyt_P450"/>
</dbReference>
<protein>
    <submittedName>
        <fullName evidence="9">Cytochrome P450</fullName>
    </submittedName>
</protein>
<evidence type="ECO:0000256" key="3">
    <source>
        <dbReference type="ARBA" id="ARBA00022723"/>
    </source>
</evidence>
<evidence type="ECO:0000256" key="8">
    <source>
        <dbReference type="SAM" id="Phobius"/>
    </source>
</evidence>
<evidence type="ECO:0000313" key="10">
    <source>
        <dbReference type="Proteomes" id="UP000813824"/>
    </source>
</evidence>
<keyword evidence="6 7" id="KW-0349">Heme</keyword>
<dbReference type="GO" id="GO:0016705">
    <property type="term" value="F:oxidoreductase activity, acting on paired donors, with incorporation or reduction of molecular oxygen"/>
    <property type="evidence" value="ECO:0007669"/>
    <property type="project" value="InterPro"/>
</dbReference>
<dbReference type="PANTHER" id="PTHR46206">
    <property type="entry name" value="CYTOCHROME P450"/>
    <property type="match status" value="1"/>
</dbReference>
<keyword evidence="8" id="KW-1133">Transmembrane helix</keyword>
<keyword evidence="8" id="KW-0472">Membrane</keyword>
<dbReference type="InterPro" id="IPR036396">
    <property type="entry name" value="Cyt_P450_sf"/>
</dbReference>
<keyword evidence="7" id="KW-0503">Monooxygenase</keyword>
<comment type="cofactor">
    <cofactor evidence="1 6">
        <name>heme</name>
        <dbReference type="ChEBI" id="CHEBI:30413"/>
    </cofactor>
</comment>
<accession>A0A8K0UW79</accession>
<dbReference type="OrthoDB" id="1844152at2759"/>
<feature type="binding site" description="axial binding residue" evidence="6">
    <location>
        <position position="450"/>
    </location>
    <ligand>
        <name>heme</name>
        <dbReference type="ChEBI" id="CHEBI:30413"/>
    </ligand>
    <ligandPart>
        <name>Fe</name>
        <dbReference type="ChEBI" id="CHEBI:18248"/>
    </ligandPart>
</feature>
<keyword evidence="5 6" id="KW-0408">Iron</keyword>
<dbReference type="CDD" id="cd11041">
    <property type="entry name" value="CYP503A1-like"/>
    <property type="match status" value="1"/>
</dbReference>
<name>A0A8K0UW79_9AGAR</name>
<reference evidence="9" key="1">
    <citation type="journal article" date="2021" name="New Phytol.">
        <title>Evolutionary innovations through gain and loss of genes in the ectomycorrhizal Boletales.</title>
        <authorList>
            <person name="Wu G."/>
            <person name="Miyauchi S."/>
            <person name="Morin E."/>
            <person name="Kuo A."/>
            <person name="Drula E."/>
            <person name="Varga T."/>
            <person name="Kohler A."/>
            <person name="Feng B."/>
            <person name="Cao Y."/>
            <person name="Lipzen A."/>
            <person name="Daum C."/>
            <person name="Hundley H."/>
            <person name="Pangilinan J."/>
            <person name="Johnson J."/>
            <person name="Barry K."/>
            <person name="LaButti K."/>
            <person name="Ng V."/>
            <person name="Ahrendt S."/>
            <person name="Min B."/>
            <person name="Choi I.G."/>
            <person name="Park H."/>
            <person name="Plett J.M."/>
            <person name="Magnuson J."/>
            <person name="Spatafora J.W."/>
            <person name="Nagy L.G."/>
            <person name="Henrissat B."/>
            <person name="Grigoriev I.V."/>
            <person name="Yang Z.L."/>
            <person name="Xu J."/>
            <person name="Martin F.M."/>
        </authorList>
    </citation>
    <scope>NUCLEOTIDE SEQUENCE</scope>
    <source>
        <strain evidence="9">KKN 215</strain>
    </source>
</reference>
<evidence type="ECO:0000256" key="1">
    <source>
        <dbReference type="ARBA" id="ARBA00001971"/>
    </source>
</evidence>
<keyword evidence="8" id="KW-0812">Transmembrane</keyword>
<evidence type="ECO:0000256" key="6">
    <source>
        <dbReference type="PIRSR" id="PIRSR602403-1"/>
    </source>
</evidence>
<dbReference type="InterPro" id="IPR017972">
    <property type="entry name" value="Cyt_P450_CS"/>
</dbReference>
<evidence type="ECO:0000313" key="9">
    <source>
        <dbReference type="EMBL" id="KAH8105091.1"/>
    </source>
</evidence>
<keyword evidence="10" id="KW-1185">Reference proteome</keyword>
<keyword evidence="4 7" id="KW-0560">Oxidoreductase</keyword>
<sequence>MTVLKLEAEAQNAYILAGLVVFFTIARWASSQNHKLNHIPPLTTDIPFLSFIGVIQQIFYSKELIQQGYEKYKGSAFRIPQLFRWHVLVSGRTMVEDLRKANDDEMNFMNAVNDTLHTDYTFGADTHENQYHVTVIRNALTRNLGVLFPDVRDELVVATRELIPPSDDWIPVRAFDNVMKIVCRTSNRIFVGLPLCRDPEFMEINMTFTTEIVKAGYIVGAVPKILRGFAAKFTPVEKLKRRAEEILRPVIEERVQMMEEYGGDWPDKPNDMISWLIDLAPPGKETVPSVALRVLTVNFAAIHTSTMTFSNALYHLAASPEYQVELREEVDRVVAEHGWSKEALGKMIKVDSFIKETGRFEGIGAISVTRKAMKDFTFSDGTFIPKGTIVSATSRATHFDDENYENAQVFDPWRFAKMEKTDSTDTAALRNQFVNARPDMLTFGIGKHACPGRFFASTELKGLLANFVVTYDMKLEKEGVLPAPTWVTTNVVPSRSAIVMFRKRQV</sequence>
<organism evidence="9 10">
    <name type="scientific">Cristinia sonorae</name>
    <dbReference type="NCBI Taxonomy" id="1940300"/>
    <lineage>
        <taxon>Eukaryota</taxon>
        <taxon>Fungi</taxon>
        <taxon>Dikarya</taxon>
        <taxon>Basidiomycota</taxon>
        <taxon>Agaricomycotina</taxon>
        <taxon>Agaricomycetes</taxon>
        <taxon>Agaricomycetidae</taxon>
        <taxon>Agaricales</taxon>
        <taxon>Pleurotineae</taxon>
        <taxon>Stephanosporaceae</taxon>
        <taxon>Cristinia</taxon>
    </lineage>
</organism>
<dbReference type="AlphaFoldDB" id="A0A8K0UW79"/>